<feature type="transmembrane region" description="Helical" evidence="2">
    <location>
        <begin position="336"/>
        <end position="357"/>
    </location>
</feature>
<sequence length="412" mass="44134">MKRKIIALTWLLLLVQCCYGWNHPHSCGDGSEENPPTSSPPSPSTPTSMSGSSSSGGSSSACDCSLNSPLVSASGSATEGATSDFAQQLYDRYQAGEEIDQLELKGVPEPVQARLEYYRQVFQDLPGLMQRAVLWDSGFVVTQDNQAVQVWTLGGSTMAGIAVAVSEFEATGCQTLSCTESSGDEVQYLTCSRGPVQMLSASKCVVEEFESDNSSNNGASGSSSIPDIRVVTNSGTTECGCEYTIYSIQTATSNEKSTTGECPAGDWTGSLVIPCYGNTSVPDSVKAQMTPPNGSDWVTGWIMEHGKSSTTSESSGKSSASATTESGKESGGGFSLWWLLLILLIILLLIIAAIVACKHCHRLSRFHSPPDNTTYIFVGGRMWAVEDESPSRGAGYWLRFANWCRKTFNFFE</sequence>
<feature type="signal peptide" evidence="3">
    <location>
        <begin position="1"/>
        <end position="20"/>
    </location>
</feature>
<reference evidence="4 5" key="1">
    <citation type="submission" date="2024-09" db="EMBL/GenBank/DDBJ databases">
        <title>Genome sequencing and assembly of Phytophthora oleae, isolate VK10A, causative agent of rot of olive drupes.</title>
        <authorList>
            <person name="Conti Taguali S."/>
            <person name="Riolo M."/>
            <person name="La Spada F."/>
            <person name="Cacciola S.O."/>
            <person name="Dionisio G."/>
        </authorList>
    </citation>
    <scope>NUCLEOTIDE SEQUENCE [LARGE SCALE GENOMIC DNA]</scope>
    <source>
        <strain evidence="4 5">VK10A</strain>
    </source>
</reference>
<comment type="caution">
    <text evidence="4">The sequence shown here is derived from an EMBL/GenBank/DDBJ whole genome shotgun (WGS) entry which is preliminary data.</text>
</comment>
<feature type="compositionally biased region" description="Low complexity" evidence="1">
    <location>
        <begin position="308"/>
        <end position="325"/>
    </location>
</feature>
<keyword evidence="3" id="KW-0732">Signal</keyword>
<keyword evidence="2" id="KW-0812">Transmembrane</keyword>
<feature type="region of interest" description="Disordered" evidence="1">
    <location>
        <begin position="307"/>
        <end position="330"/>
    </location>
</feature>
<dbReference type="AlphaFoldDB" id="A0ABD3F5S4"/>
<evidence type="ECO:0000256" key="2">
    <source>
        <dbReference type="SAM" id="Phobius"/>
    </source>
</evidence>
<dbReference type="EMBL" id="JBIMZQ010000039">
    <property type="protein sequence ID" value="KAL3660805.1"/>
    <property type="molecule type" value="Genomic_DNA"/>
</dbReference>
<dbReference type="Proteomes" id="UP001632037">
    <property type="component" value="Unassembled WGS sequence"/>
</dbReference>
<evidence type="ECO:0000256" key="1">
    <source>
        <dbReference type="SAM" id="MobiDB-lite"/>
    </source>
</evidence>
<name>A0ABD3F5S4_9STRA</name>
<keyword evidence="2" id="KW-1133">Transmembrane helix</keyword>
<gene>
    <name evidence="4" type="ORF">V7S43_014211</name>
</gene>
<keyword evidence="5" id="KW-1185">Reference proteome</keyword>
<evidence type="ECO:0000313" key="5">
    <source>
        <dbReference type="Proteomes" id="UP001632037"/>
    </source>
</evidence>
<evidence type="ECO:0000313" key="4">
    <source>
        <dbReference type="EMBL" id="KAL3660805.1"/>
    </source>
</evidence>
<keyword evidence="2" id="KW-0472">Membrane</keyword>
<feature type="compositionally biased region" description="Low complexity" evidence="1">
    <location>
        <begin position="45"/>
        <end position="56"/>
    </location>
</feature>
<accession>A0ABD3F5S4</accession>
<organism evidence="4 5">
    <name type="scientific">Phytophthora oleae</name>
    <dbReference type="NCBI Taxonomy" id="2107226"/>
    <lineage>
        <taxon>Eukaryota</taxon>
        <taxon>Sar</taxon>
        <taxon>Stramenopiles</taxon>
        <taxon>Oomycota</taxon>
        <taxon>Peronosporomycetes</taxon>
        <taxon>Peronosporales</taxon>
        <taxon>Peronosporaceae</taxon>
        <taxon>Phytophthora</taxon>
    </lineage>
</organism>
<feature type="region of interest" description="Disordered" evidence="1">
    <location>
        <begin position="28"/>
        <end position="56"/>
    </location>
</feature>
<protein>
    <submittedName>
        <fullName evidence="4">Uncharacterized protein</fullName>
    </submittedName>
</protein>
<evidence type="ECO:0000256" key="3">
    <source>
        <dbReference type="SAM" id="SignalP"/>
    </source>
</evidence>
<proteinExistence type="predicted"/>
<feature type="chain" id="PRO_5044779128" evidence="3">
    <location>
        <begin position="21"/>
        <end position="412"/>
    </location>
</feature>